<dbReference type="InterPro" id="IPR019775">
    <property type="entry name" value="WD40_repeat_CS"/>
</dbReference>
<protein>
    <submittedName>
        <fullName evidence="6">Uncharacterized protein</fullName>
    </submittedName>
</protein>
<dbReference type="SUPFAM" id="SSF50978">
    <property type="entry name" value="WD40 repeat-like"/>
    <property type="match status" value="1"/>
</dbReference>
<dbReference type="VEuPathDB" id="FungiDB:BON22_4066"/>
<dbReference type="PANTHER" id="PTHR44006">
    <property type="entry name" value="U5 SMALL NUCLEAR RIBONUCLEOPROTEIN 40 KDA PROTEIN"/>
    <property type="match status" value="1"/>
</dbReference>
<dbReference type="InterPro" id="IPR001680">
    <property type="entry name" value="WD40_rpt"/>
</dbReference>
<keyword evidence="3" id="KW-0677">Repeat</keyword>
<dbReference type="PANTHER" id="PTHR44006:SF1">
    <property type="entry name" value="U5 SMALL NUCLEAR RIBONUCLEOPROTEIN 40 KDA PROTEIN"/>
    <property type="match status" value="1"/>
</dbReference>
<evidence type="ECO:0000256" key="4">
    <source>
        <dbReference type="ARBA" id="ARBA00023187"/>
    </source>
</evidence>
<dbReference type="InterPro" id="IPR020472">
    <property type="entry name" value="WD40_PAC1"/>
</dbReference>
<feature type="repeat" description="WD" evidence="5">
    <location>
        <begin position="65"/>
        <end position="105"/>
    </location>
</feature>
<dbReference type="Proteomes" id="UP000189513">
    <property type="component" value="Unassembled WGS sequence"/>
</dbReference>
<dbReference type="InterPro" id="IPR052234">
    <property type="entry name" value="U5_snRNP_Component"/>
</dbReference>
<dbReference type="STRING" id="36022.A0A1V2L2L5"/>
<keyword evidence="4" id="KW-0508">mRNA splicing</keyword>
<dbReference type="AlphaFoldDB" id="A0A1V2L2L5"/>
<feature type="repeat" description="WD" evidence="5">
    <location>
        <begin position="106"/>
        <end position="145"/>
    </location>
</feature>
<dbReference type="InterPro" id="IPR015943">
    <property type="entry name" value="WD40/YVTN_repeat-like_dom_sf"/>
</dbReference>
<keyword evidence="1 5" id="KW-0853">WD repeat</keyword>
<evidence type="ECO:0000313" key="6">
    <source>
        <dbReference type="EMBL" id="ONH66044.1"/>
    </source>
</evidence>
<accession>A0A1V2L2L5</accession>
<feature type="repeat" description="WD" evidence="5">
    <location>
        <begin position="250"/>
        <end position="274"/>
    </location>
</feature>
<keyword evidence="7" id="KW-1185">Reference proteome</keyword>
<dbReference type="OMA" id="ILYMLPG"/>
<dbReference type="PROSITE" id="PS00678">
    <property type="entry name" value="WD_REPEATS_1"/>
    <property type="match status" value="1"/>
</dbReference>
<sequence length="308" mass="33877">MSLVKRQRQDNGVSTQFEAHTFSLEGHEGAVLGAKFNKEGDVLATVLWNPPHSPDQELSANFGEITGHKGAITSLRWMNNGLLATSSSDTTVGLWDTETGRRTRKFAGHSLVVNEVDQDQNLIASASDDGDVYIWDSNSRDPVTRFHTDFPLLTVAFHKNIVYASGIEPIIRAWDIRSPSSPVFEIETLHTDTITSLTVDDTNLVSRSNDDTVRIYEPKVIPGEHIRPAVYDGATSGNENFTIRAIIRENVILSGSADKTVTTWDVSSRKLMRKLTGHTGTVIDVDEHEGKIASSSIDGSVILRYTNA</sequence>
<dbReference type="GO" id="GO:0006397">
    <property type="term" value="P:mRNA processing"/>
    <property type="evidence" value="ECO:0007669"/>
    <property type="project" value="UniProtKB-KW"/>
</dbReference>
<dbReference type="EMBL" id="MPUK01000008">
    <property type="protein sequence ID" value="ONH66044.1"/>
    <property type="molecule type" value="Genomic_DNA"/>
</dbReference>
<proteinExistence type="predicted"/>
<comment type="caution">
    <text evidence="6">The sequence shown here is derived from an EMBL/GenBank/DDBJ whole genome shotgun (WGS) entry which is preliminary data.</text>
</comment>
<evidence type="ECO:0000256" key="5">
    <source>
        <dbReference type="PROSITE-ProRule" id="PRU00221"/>
    </source>
</evidence>
<evidence type="ECO:0000256" key="3">
    <source>
        <dbReference type="ARBA" id="ARBA00022737"/>
    </source>
</evidence>
<dbReference type="GO" id="GO:0071013">
    <property type="term" value="C:catalytic step 2 spliceosome"/>
    <property type="evidence" value="ECO:0007669"/>
    <property type="project" value="TreeGrafter"/>
</dbReference>
<dbReference type="PROSITE" id="PS50082">
    <property type="entry name" value="WD_REPEATS_2"/>
    <property type="match status" value="3"/>
</dbReference>
<gene>
    <name evidence="6" type="ORF">BON22_4066</name>
</gene>
<dbReference type="Gene3D" id="2.130.10.10">
    <property type="entry name" value="YVTN repeat-like/Quinoprotein amine dehydrogenase"/>
    <property type="match status" value="1"/>
</dbReference>
<dbReference type="SMART" id="SM00320">
    <property type="entry name" value="WD40"/>
    <property type="match status" value="6"/>
</dbReference>
<dbReference type="Pfam" id="PF00400">
    <property type="entry name" value="WD40"/>
    <property type="match status" value="3"/>
</dbReference>
<organism evidence="6 7">
    <name type="scientific">Cyberlindnera fabianii</name>
    <name type="common">Yeast</name>
    <name type="synonym">Hansenula fabianii</name>
    <dbReference type="NCBI Taxonomy" id="36022"/>
    <lineage>
        <taxon>Eukaryota</taxon>
        <taxon>Fungi</taxon>
        <taxon>Dikarya</taxon>
        <taxon>Ascomycota</taxon>
        <taxon>Saccharomycotina</taxon>
        <taxon>Saccharomycetes</taxon>
        <taxon>Phaffomycetales</taxon>
        <taxon>Phaffomycetaceae</taxon>
        <taxon>Cyberlindnera</taxon>
    </lineage>
</organism>
<dbReference type="PRINTS" id="PR00320">
    <property type="entry name" value="GPROTEINBRPT"/>
</dbReference>
<evidence type="ECO:0000256" key="2">
    <source>
        <dbReference type="ARBA" id="ARBA00022664"/>
    </source>
</evidence>
<dbReference type="InterPro" id="IPR036322">
    <property type="entry name" value="WD40_repeat_dom_sf"/>
</dbReference>
<evidence type="ECO:0000256" key="1">
    <source>
        <dbReference type="ARBA" id="ARBA00022574"/>
    </source>
</evidence>
<dbReference type="PROSITE" id="PS50294">
    <property type="entry name" value="WD_REPEATS_REGION"/>
    <property type="match status" value="2"/>
</dbReference>
<reference evidence="7" key="1">
    <citation type="journal article" date="2017" name="Genome Announc.">
        <title>Genome sequences of Cyberlindnera fabianii 65, Pichia kudriavzevii 129, and Saccharomyces cerevisiae 131 isolated from fermented masau fruits in Zimbabwe.</title>
        <authorList>
            <person name="van Rijswijck I.M.H."/>
            <person name="Derks M.F.L."/>
            <person name="Abee T."/>
            <person name="de Ridder D."/>
            <person name="Smid E.J."/>
        </authorList>
    </citation>
    <scope>NUCLEOTIDE SEQUENCE [LARGE SCALE GENOMIC DNA]</scope>
    <source>
        <strain evidence="7">65</strain>
    </source>
</reference>
<dbReference type="GO" id="GO:0008380">
    <property type="term" value="P:RNA splicing"/>
    <property type="evidence" value="ECO:0007669"/>
    <property type="project" value="UniProtKB-KW"/>
</dbReference>
<name>A0A1V2L2L5_CYBFA</name>
<keyword evidence="2" id="KW-0507">mRNA processing</keyword>
<evidence type="ECO:0000313" key="7">
    <source>
        <dbReference type="Proteomes" id="UP000189513"/>
    </source>
</evidence>
<dbReference type="GO" id="GO:0003723">
    <property type="term" value="F:RNA binding"/>
    <property type="evidence" value="ECO:0007669"/>
    <property type="project" value="TreeGrafter"/>
</dbReference>